<protein>
    <submittedName>
        <fullName evidence="3">LPS-assembly protein LptD</fullName>
    </submittedName>
</protein>
<evidence type="ECO:0000256" key="1">
    <source>
        <dbReference type="SAM" id="SignalP"/>
    </source>
</evidence>
<evidence type="ECO:0000313" key="3">
    <source>
        <dbReference type="EMBL" id="MBD3868043.1"/>
    </source>
</evidence>
<sequence length="787" mass="88517">MKSSEHACHRIAAVAVVVVLLLSFPAPAAEKDPRQSGLPDGISIDLDGFQRRDDEDRIILEGAVTIRWNEYLFQADRVVFLNKNHMEATGNVLIVWGPNRISGTRLEYWKDEDRGIIHDAFGQIEPEFLFTAVTAEKVGKDVVYLKKAMVTTCTQPRPYWSFRMTSARLKLNGYARLWNMRLKVGRFPAFYMPFLLWPVKEGRSPGLLLPEIHTTNNRGRSIAVPVFFPLGRSADLTIIGKDYSEGGPGGGVIFRAIPNRKGTIGFVADYIQDEVVGENRYSMTYKQTQEFLNGFRMVADVNSVSDFNYFNDFERDLTLTSSPSILARVEFSRSGRRASMNVREFRRKQLFADGSTLVQQTLPEIEIRGRSQQLGKLPIYLSYETSMASIQQSGIQQGAAIDADYFRADFFPVLSAPISSLRWLDITPKVSHRFTWYSQSQLEGEDGLGNRTREILDVDLNRGVSAAALEIVGPKIYKIYERPDSEYSKRYKHSIEPAVTYAYQEGFDRSDEIITYDEVDRFGAAGNSINYGIRSRLFAQRPRSSRDVSTGPDYSILMPDRPAGMGQVAGDPGGVGSFDEPEEVADPDEEQPIETIEIATLEIRQSRSYNKDLSFADLDGDGELEAMSSFSPVQLIGRVNPKPKLSFDLRSSWHPLYKEVQDVALSGSVMNNVARVRFSLVHRAGLGVVSDGTTFTPQPDDTQVQLSTGLNLFGGKLRLGLSGTYDHDPAVGQSSFPERQWRVQYSTQCCTFYVESLDRGFTGLQTRDDFYFRVDLRGVGKILDQRF</sequence>
<evidence type="ECO:0000259" key="2">
    <source>
        <dbReference type="Pfam" id="PF04453"/>
    </source>
</evidence>
<dbReference type="Proteomes" id="UP000648239">
    <property type="component" value="Unassembled WGS sequence"/>
</dbReference>
<feature type="domain" description="LptD C-terminal" evidence="2">
    <location>
        <begin position="279"/>
        <end position="666"/>
    </location>
</feature>
<name>A0A8J6XUB9_9BACT</name>
<keyword evidence="1" id="KW-0732">Signal</keyword>
<accession>A0A8J6XUB9</accession>
<dbReference type="InterPro" id="IPR007543">
    <property type="entry name" value="LptD_C"/>
</dbReference>
<dbReference type="HAMAP" id="MF_01411">
    <property type="entry name" value="LPS_assembly_LptD"/>
    <property type="match status" value="1"/>
</dbReference>
<dbReference type="EMBL" id="JACXWD010000021">
    <property type="protein sequence ID" value="MBD3868043.1"/>
    <property type="molecule type" value="Genomic_DNA"/>
</dbReference>
<reference evidence="3 4" key="1">
    <citation type="submission" date="2020-08" db="EMBL/GenBank/DDBJ databases">
        <title>Acidobacteriota in marine sediments use diverse sulfur dissimilation pathways.</title>
        <authorList>
            <person name="Wasmund K."/>
        </authorList>
    </citation>
    <scope>NUCLEOTIDE SEQUENCE [LARGE SCALE GENOMIC DNA]</scope>
    <source>
        <strain evidence="3">MAG AM4</strain>
    </source>
</reference>
<feature type="chain" id="PRO_5035198079" evidence="1">
    <location>
        <begin position="29"/>
        <end position="787"/>
    </location>
</feature>
<dbReference type="GO" id="GO:0043165">
    <property type="term" value="P:Gram-negative-bacterium-type cell outer membrane assembly"/>
    <property type="evidence" value="ECO:0007669"/>
    <property type="project" value="InterPro"/>
</dbReference>
<dbReference type="InterPro" id="IPR020889">
    <property type="entry name" value="LipoPS_assembly_LptD"/>
</dbReference>
<dbReference type="PANTHER" id="PTHR30189">
    <property type="entry name" value="LPS-ASSEMBLY PROTEIN"/>
    <property type="match status" value="1"/>
</dbReference>
<dbReference type="PANTHER" id="PTHR30189:SF1">
    <property type="entry name" value="LPS-ASSEMBLY PROTEIN LPTD"/>
    <property type="match status" value="1"/>
</dbReference>
<dbReference type="GO" id="GO:0009279">
    <property type="term" value="C:cell outer membrane"/>
    <property type="evidence" value="ECO:0007669"/>
    <property type="project" value="InterPro"/>
</dbReference>
<proteinExistence type="inferred from homology"/>
<feature type="signal peptide" evidence="1">
    <location>
        <begin position="1"/>
        <end position="28"/>
    </location>
</feature>
<evidence type="ECO:0000313" key="4">
    <source>
        <dbReference type="Proteomes" id="UP000648239"/>
    </source>
</evidence>
<gene>
    <name evidence="3" type="ORF">IFK94_07955</name>
</gene>
<dbReference type="GO" id="GO:0015920">
    <property type="term" value="P:lipopolysaccharide transport"/>
    <property type="evidence" value="ECO:0007669"/>
    <property type="project" value="InterPro"/>
</dbReference>
<dbReference type="AlphaFoldDB" id="A0A8J6XUB9"/>
<dbReference type="Pfam" id="PF04453">
    <property type="entry name" value="LptD"/>
    <property type="match status" value="1"/>
</dbReference>
<dbReference type="GO" id="GO:1990351">
    <property type="term" value="C:transporter complex"/>
    <property type="evidence" value="ECO:0007669"/>
    <property type="project" value="TreeGrafter"/>
</dbReference>
<comment type="caution">
    <text evidence="3">The sequence shown here is derived from an EMBL/GenBank/DDBJ whole genome shotgun (WGS) entry which is preliminary data.</text>
</comment>
<organism evidence="3 4">
    <name type="scientific">Candidatus Polarisedimenticola svalbardensis</name>
    <dbReference type="NCBI Taxonomy" id="2886004"/>
    <lineage>
        <taxon>Bacteria</taxon>
        <taxon>Pseudomonadati</taxon>
        <taxon>Acidobacteriota</taxon>
        <taxon>Candidatus Polarisedimenticolia</taxon>
        <taxon>Candidatus Polarisedimenticolales</taxon>
        <taxon>Candidatus Polarisedimenticolaceae</taxon>
        <taxon>Candidatus Polarisedimenticola</taxon>
    </lineage>
</organism>
<dbReference type="InterPro" id="IPR050218">
    <property type="entry name" value="LptD"/>
</dbReference>